<accession>A0A8J8P4I1</accession>
<reference evidence="2" key="1">
    <citation type="submission" date="2019-06" db="EMBL/GenBank/DDBJ databases">
        <authorList>
            <person name="Zheng W."/>
        </authorList>
    </citation>
    <scope>NUCLEOTIDE SEQUENCE</scope>
    <source>
        <strain evidence="2">QDHG01</strain>
    </source>
</reference>
<feature type="transmembrane region" description="Helical" evidence="1">
    <location>
        <begin position="12"/>
        <end position="39"/>
    </location>
</feature>
<dbReference type="Proteomes" id="UP000785679">
    <property type="component" value="Unassembled WGS sequence"/>
</dbReference>
<keyword evidence="1" id="KW-0472">Membrane</keyword>
<keyword evidence="1" id="KW-1133">Transmembrane helix</keyword>
<evidence type="ECO:0000313" key="3">
    <source>
        <dbReference type="Proteomes" id="UP000785679"/>
    </source>
</evidence>
<gene>
    <name evidence="2" type="ORF">FGO68_gene13716</name>
</gene>
<protein>
    <recommendedName>
        <fullName evidence="4">Transmembrane protein</fullName>
    </recommendedName>
</protein>
<name>A0A8J8P4I1_HALGN</name>
<dbReference type="EMBL" id="RRYP01000621">
    <property type="protein sequence ID" value="TNV87113.1"/>
    <property type="molecule type" value="Genomic_DNA"/>
</dbReference>
<evidence type="ECO:0000256" key="1">
    <source>
        <dbReference type="SAM" id="Phobius"/>
    </source>
</evidence>
<dbReference type="AlphaFoldDB" id="A0A8J8P4I1"/>
<keyword evidence="1" id="KW-0812">Transmembrane</keyword>
<organism evidence="2 3">
    <name type="scientific">Halteria grandinella</name>
    <dbReference type="NCBI Taxonomy" id="5974"/>
    <lineage>
        <taxon>Eukaryota</taxon>
        <taxon>Sar</taxon>
        <taxon>Alveolata</taxon>
        <taxon>Ciliophora</taxon>
        <taxon>Intramacronucleata</taxon>
        <taxon>Spirotrichea</taxon>
        <taxon>Stichotrichia</taxon>
        <taxon>Sporadotrichida</taxon>
        <taxon>Halteriidae</taxon>
        <taxon>Halteria</taxon>
    </lineage>
</organism>
<evidence type="ECO:0008006" key="4">
    <source>
        <dbReference type="Google" id="ProtNLM"/>
    </source>
</evidence>
<comment type="caution">
    <text evidence="2">The sequence shown here is derived from an EMBL/GenBank/DDBJ whole genome shotgun (WGS) entry which is preliminary data.</text>
</comment>
<evidence type="ECO:0000313" key="2">
    <source>
        <dbReference type="EMBL" id="TNV87113.1"/>
    </source>
</evidence>
<proteinExistence type="predicted"/>
<sequence length="112" mass="12668">MLNKAFQSSQQFQYLYVLQFLLMLSNGFIIIIALAATVLHSNQEITSTCKSFPLVLGSDGNFTLIKQFDISPAKTELIVVSYSCDYQLQPNNYCNAALFFFYENLQSSSLKI</sequence>
<keyword evidence="3" id="KW-1185">Reference proteome</keyword>